<dbReference type="EMBL" id="JBBMQU010000036">
    <property type="protein sequence ID" value="MEM5552325.1"/>
    <property type="molecule type" value="Genomic_DNA"/>
</dbReference>
<protein>
    <submittedName>
        <fullName evidence="1">Uncharacterized protein</fullName>
    </submittedName>
</protein>
<name>A0ABU9U6A3_9GAMM</name>
<evidence type="ECO:0000313" key="2">
    <source>
        <dbReference type="Proteomes" id="UP001388366"/>
    </source>
</evidence>
<accession>A0ABU9U6A3</accession>
<organism evidence="1 2">
    <name type="scientific">Pseudoalteromonas neustonica</name>
    <dbReference type="NCBI Taxonomy" id="1840331"/>
    <lineage>
        <taxon>Bacteria</taxon>
        <taxon>Pseudomonadati</taxon>
        <taxon>Pseudomonadota</taxon>
        <taxon>Gammaproteobacteria</taxon>
        <taxon>Alteromonadales</taxon>
        <taxon>Pseudoalteromonadaceae</taxon>
        <taxon>Pseudoalteromonas</taxon>
    </lineage>
</organism>
<keyword evidence="2" id="KW-1185">Reference proteome</keyword>
<evidence type="ECO:0000313" key="1">
    <source>
        <dbReference type="EMBL" id="MEM5552325.1"/>
    </source>
</evidence>
<dbReference type="RefSeq" id="WP_342884330.1">
    <property type="nucleotide sequence ID" value="NZ_JBBMQU010000036.1"/>
</dbReference>
<sequence length="127" mass="15246">MNFNDFKLYLIIVVAGATLWFAKEAYEYNKLQNYLSNIKEHQKATKEPNALTFEQQLELAMERQKKLQIESNKHKADKYMQELHSKYTKEGYEEKLAVCNYFTDLYLNNRTKENEIKYVKACDPMYH</sequence>
<proteinExistence type="predicted"/>
<reference evidence="1 2" key="1">
    <citation type="submission" date="2024-03" db="EMBL/GenBank/DDBJ databases">
        <title>Community enrichment and isolation of bacterial strains for fucoidan degradation.</title>
        <authorList>
            <person name="Sichert A."/>
        </authorList>
    </citation>
    <scope>NUCLEOTIDE SEQUENCE [LARGE SCALE GENOMIC DNA]</scope>
    <source>
        <strain evidence="1 2">AS81</strain>
    </source>
</reference>
<comment type="caution">
    <text evidence="1">The sequence shown here is derived from an EMBL/GenBank/DDBJ whole genome shotgun (WGS) entry which is preliminary data.</text>
</comment>
<gene>
    <name evidence="1" type="ORF">WNY63_16495</name>
</gene>
<dbReference type="Proteomes" id="UP001388366">
    <property type="component" value="Unassembled WGS sequence"/>
</dbReference>